<dbReference type="PANTHER" id="PTHR43308:SF5">
    <property type="entry name" value="S-LAYER PROTEIN _ PEPTIDOGLYCAN ENDO-BETA-N-ACETYLGLUCOSAMINIDASE"/>
    <property type="match status" value="1"/>
</dbReference>
<organism evidence="5 6">
    <name type="scientific">Dysosmobacter segnis</name>
    <dbReference type="NCBI Taxonomy" id="2763042"/>
    <lineage>
        <taxon>Bacteria</taxon>
        <taxon>Bacillati</taxon>
        <taxon>Bacillota</taxon>
        <taxon>Clostridia</taxon>
        <taxon>Eubacteriales</taxon>
        <taxon>Oscillospiraceae</taxon>
        <taxon>Dysosmobacter</taxon>
    </lineage>
</organism>
<evidence type="ECO:0000259" key="4">
    <source>
        <dbReference type="PROSITE" id="PS51272"/>
    </source>
</evidence>
<feature type="domain" description="SLH" evidence="4">
    <location>
        <begin position="1026"/>
        <end position="1089"/>
    </location>
</feature>
<dbReference type="GO" id="GO:0030313">
    <property type="term" value="C:cell envelope"/>
    <property type="evidence" value="ECO:0007669"/>
    <property type="project" value="UniProtKB-SubCell"/>
</dbReference>
<proteinExistence type="predicted"/>
<dbReference type="NCBIfam" id="TIGR02543">
    <property type="entry name" value="List_Bact_rpt"/>
    <property type="match status" value="1"/>
</dbReference>
<dbReference type="AlphaFoldDB" id="A0A923S9F4"/>
<feature type="chain" id="PRO_5038779682" evidence="3">
    <location>
        <begin position="26"/>
        <end position="1140"/>
    </location>
</feature>
<feature type="signal peptide" evidence="3">
    <location>
        <begin position="1"/>
        <end position="25"/>
    </location>
</feature>
<dbReference type="EMBL" id="JACOQI010000052">
    <property type="protein sequence ID" value="MBC5772283.1"/>
    <property type="molecule type" value="Genomic_DNA"/>
</dbReference>
<protein>
    <submittedName>
        <fullName evidence="5">InlB B-repeat-containing protein</fullName>
    </submittedName>
</protein>
<dbReference type="InterPro" id="IPR051465">
    <property type="entry name" value="Cell_Envelope_Struct_Comp"/>
</dbReference>
<feature type="domain" description="SLH" evidence="4">
    <location>
        <begin position="968"/>
        <end position="1025"/>
    </location>
</feature>
<evidence type="ECO:0000313" key="6">
    <source>
        <dbReference type="Proteomes" id="UP000620327"/>
    </source>
</evidence>
<dbReference type="Pfam" id="PF00395">
    <property type="entry name" value="SLH"/>
    <property type="match status" value="2"/>
</dbReference>
<dbReference type="InterPro" id="IPR013378">
    <property type="entry name" value="InlB-like_B-rpt"/>
</dbReference>
<name>A0A923S9F4_9FIRM</name>
<comment type="subcellular location">
    <subcellularLocation>
        <location evidence="1">Cell envelope</location>
    </subcellularLocation>
</comment>
<dbReference type="PROSITE" id="PS51272">
    <property type="entry name" value="SLH"/>
    <property type="match status" value="2"/>
</dbReference>
<evidence type="ECO:0000313" key="5">
    <source>
        <dbReference type="EMBL" id="MBC5772283.1"/>
    </source>
</evidence>
<dbReference type="Pfam" id="PF09479">
    <property type="entry name" value="Flg_new"/>
    <property type="match status" value="3"/>
</dbReference>
<sequence>MKRRILSSLMALVLVFGLLPVSAMAEASDWDPLTNPDNVYGSLDTSRSYNKQYSTTFTIGAGIGQLKAMPILDTSNASYNAMAYCGAKAVSSDPDVVEVNTKDGHQDIVIGKWQGGDWDGADCLQVNVNPKKAGTARVTITFYCTFSQSDNPLTNRNTVWVRGTCTYTVKVVDPDANKPAKPGKSAIDSFWELSTGCAVRLDCDRVEDHYALYVRSNDGNNNLSYWGNYELGEVVANPGNLGMRKDNYPWVCPMTIDASGFLEYYNYGYPGHEGYAKTEGVHMLADGQEDPTVYWFWDKKDNIWKFNPSDAPVEIEITCPALPGEDDIIDGLGENAVKVECETDSTKHPAKSYELTKDSLTIPELPSWSDSKGYYIEVAVAADDYVDDYETAYGNHTLKNESPQTITLYYDKDTPKWSPSDDATAPYVTFEVKHEVTPPAPTAPTEDELAQDPAFGVELKCVTNSKEHGPFDTKVVKGTFTIGEVAGNAQDGYTCEVIIRTDPYVTSDVYVNHCNGVKHTAVAEKVGALLRYNTDEKTWEVVRNKDGVAATIETMCKTESTTVNVVIKPVDSEENEIDGALVRSTDFGAINAADNRFHVGYLTTTQTLSDQTADPEGDGLEESNPVKAFVYQQMAKGDETWHPADGVEQKFTWARQIRFTDLKRESDGTYTLTGQIMFYKLTLDLDGGKLNSGDAAVTYYLSGSEAELPEPSKTGYTFAGWEYKEEDPGDGGVIVMSANEQDNDPAPELTPAGTPIEINYDEEYIARWTVNQYTITFDTDGGTKIDPITQDYGTPVTRPANPTKSGYTFAGWNKTIPSAMPAENMTITALWRSNTPDKDKDDDYTLKYVTSGGKVISSETKSRSWVKDYEDLPTPTRSGYRFEGWYYDTRLTDKVTDDVKVNKTVVTLYARWSSSETPGILNDEDHFAYVQGYSDGNVHPYGLISRAETTTIFFRLLTDEVRDDNLLTSNTYTDVTNDYWANTAISTMTGLGIVQGRSATTFDPKAPITRAQFAAICARFDTGVSSGSRTFSDISGHWAEKYIERAAELGWIQGFADGTFRPDTYITRAQAMTMINRVLNRTPEDEEDLLEGMKVWPDCNPGDWFYLAVQEATNSHDYKDRGGEVWTKLTRDPDWTRYEH</sequence>
<keyword evidence="2" id="KW-0677">Repeat</keyword>
<evidence type="ECO:0000256" key="1">
    <source>
        <dbReference type="ARBA" id="ARBA00004196"/>
    </source>
</evidence>
<keyword evidence="6" id="KW-1185">Reference proteome</keyword>
<keyword evidence="3" id="KW-0732">Signal</keyword>
<evidence type="ECO:0000256" key="2">
    <source>
        <dbReference type="ARBA" id="ARBA00022737"/>
    </source>
</evidence>
<dbReference type="Proteomes" id="UP000620327">
    <property type="component" value="Unassembled WGS sequence"/>
</dbReference>
<accession>A0A923S9F4</accession>
<dbReference type="Gene3D" id="2.60.40.4270">
    <property type="entry name" value="Listeria-Bacteroides repeat domain"/>
    <property type="match status" value="3"/>
</dbReference>
<dbReference type="PANTHER" id="PTHR43308">
    <property type="entry name" value="OUTER MEMBRANE PROTEIN ALPHA-RELATED"/>
    <property type="match status" value="1"/>
</dbReference>
<reference evidence="5" key="1">
    <citation type="submission" date="2020-08" db="EMBL/GenBank/DDBJ databases">
        <title>Genome public.</title>
        <authorList>
            <person name="Liu C."/>
            <person name="Sun Q."/>
        </authorList>
    </citation>
    <scope>NUCLEOTIDE SEQUENCE</scope>
    <source>
        <strain evidence="5">BX15</strain>
    </source>
</reference>
<dbReference type="InterPro" id="IPR001119">
    <property type="entry name" value="SLH_dom"/>
</dbReference>
<evidence type="ECO:0000256" key="3">
    <source>
        <dbReference type="SAM" id="SignalP"/>
    </source>
</evidence>
<comment type="caution">
    <text evidence="5">The sequence shown here is derived from an EMBL/GenBank/DDBJ whole genome shotgun (WGS) entry which is preliminary data.</text>
</comment>
<dbReference type="InterPro" id="IPR042229">
    <property type="entry name" value="Listeria/Bacterioides_rpt_sf"/>
</dbReference>
<dbReference type="RefSeq" id="WP_187016398.1">
    <property type="nucleotide sequence ID" value="NZ_JACOQI010000052.1"/>
</dbReference>
<gene>
    <name evidence="5" type="ORF">H8Z83_18600</name>
</gene>